<comment type="caution">
    <text evidence="3">The sequence shown here is derived from an EMBL/GenBank/DDBJ whole genome shotgun (WGS) entry which is preliminary data.</text>
</comment>
<dbReference type="AlphaFoldDB" id="A0A1H9Q8U0"/>
<sequence length="166" mass="18569">MVYLVIVSLVLHLVSFFVMIILYQKIESSQPPDTGRTLKEMEDMLISYTTEMKENNEKLARRINDMDTASSKPAPLTENLRHAQADEQKDKRAAETAAKQDTAADADYSAYNPPLPEETAAEETAFISSETSRVLSMHQQGFSEADIARQLGIGAGEVHLLLKFYK</sequence>
<gene>
    <name evidence="3" type="ORF">SAMN05444126_102158</name>
</gene>
<keyword evidence="2" id="KW-0472">Membrane</keyword>
<keyword evidence="2" id="KW-0812">Transmembrane</keyword>
<dbReference type="InterPro" id="IPR046118">
    <property type="entry name" value="DUF6115"/>
</dbReference>
<dbReference type="OrthoDB" id="1708317at2"/>
<organism evidence="3 4">
    <name type="scientific">Salisediminibacterium halotolerans</name>
    <dbReference type="NCBI Taxonomy" id="517425"/>
    <lineage>
        <taxon>Bacteria</taxon>
        <taxon>Bacillati</taxon>
        <taxon>Bacillota</taxon>
        <taxon>Bacilli</taxon>
        <taxon>Bacillales</taxon>
        <taxon>Bacillaceae</taxon>
        <taxon>Salisediminibacterium</taxon>
    </lineage>
</organism>
<keyword evidence="2" id="KW-1133">Transmembrane helix</keyword>
<dbReference type="EMBL" id="FOGV01000002">
    <property type="protein sequence ID" value="SER56273.1"/>
    <property type="molecule type" value="Genomic_DNA"/>
</dbReference>
<accession>A0A1H9Q8U0</accession>
<evidence type="ECO:0000313" key="4">
    <source>
        <dbReference type="Proteomes" id="UP000199318"/>
    </source>
</evidence>
<evidence type="ECO:0000256" key="1">
    <source>
        <dbReference type="SAM" id="MobiDB-lite"/>
    </source>
</evidence>
<dbReference type="STRING" id="1464123.SAMN05444126_102158"/>
<feature type="transmembrane region" description="Helical" evidence="2">
    <location>
        <begin position="6"/>
        <end position="23"/>
    </location>
</feature>
<feature type="region of interest" description="Disordered" evidence="1">
    <location>
        <begin position="63"/>
        <end position="115"/>
    </location>
</feature>
<dbReference type="Proteomes" id="UP000199318">
    <property type="component" value="Unassembled WGS sequence"/>
</dbReference>
<proteinExistence type="predicted"/>
<keyword evidence="4" id="KW-1185">Reference proteome</keyword>
<evidence type="ECO:0000313" key="3">
    <source>
        <dbReference type="EMBL" id="SER56273.1"/>
    </source>
</evidence>
<evidence type="ECO:0000256" key="2">
    <source>
        <dbReference type="SAM" id="Phobius"/>
    </source>
</evidence>
<feature type="compositionally biased region" description="Low complexity" evidence="1">
    <location>
        <begin position="95"/>
        <end position="107"/>
    </location>
</feature>
<reference evidence="4" key="1">
    <citation type="submission" date="2016-10" db="EMBL/GenBank/DDBJ databases">
        <authorList>
            <person name="de Groot N.N."/>
        </authorList>
    </citation>
    <scope>NUCLEOTIDE SEQUENCE [LARGE SCALE GENOMIC DNA]</scope>
    <source>
        <strain evidence="4">10nlg</strain>
    </source>
</reference>
<feature type="compositionally biased region" description="Basic and acidic residues" evidence="1">
    <location>
        <begin position="79"/>
        <end position="94"/>
    </location>
</feature>
<name>A0A1H9Q8U0_9BACI</name>
<dbReference type="RefSeq" id="WP_093071826.1">
    <property type="nucleotide sequence ID" value="NZ_FOGV01000002.1"/>
</dbReference>
<protein>
    <submittedName>
        <fullName evidence="3">Uncharacterized protein</fullName>
    </submittedName>
</protein>
<dbReference type="Pfam" id="PF19610">
    <property type="entry name" value="DUF6115"/>
    <property type="match status" value="1"/>
</dbReference>